<name>A0ABS3X0E1_9ACTN</name>
<dbReference type="RefSeq" id="WP_209267603.1">
    <property type="nucleotide sequence ID" value="NZ_JAFFZN010000027.1"/>
</dbReference>
<reference evidence="2 3" key="1">
    <citation type="submission" date="2021-02" db="EMBL/GenBank/DDBJ databases">
        <title>Streptomyces spirodelae sp. nov., isolated from duckweed.</title>
        <authorList>
            <person name="Saimee Y."/>
            <person name="Duangmal K."/>
        </authorList>
    </citation>
    <scope>NUCLEOTIDE SEQUENCE [LARGE SCALE GENOMIC DNA]</scope>
    <source>
        <strain evidence="2 3">DW4-2</strain>
    </source>
</reference>
<evidence type="ECO:0000313" key="2">
    <source>
        <dbReference type="EMBL" id="MBO8188837.1"/>
    </source>
</evidence>
<sequence length="73" mass="8314">MSRRQKARQQREAAHYAAKRAAATTAAEQAAVAFDHVRARLAHLPESEREQAWQRVADDLEAWAQHFTHEHAA</sequence>
<evidence type="ECO:0000313" key="3">
    <source>
        <dbReference type="Proteomes" id="UP001518976"/>
    </source>
</evidence>
<keyword evidence="3" id="KW-1185">Reference proteome</keyword>
<evidence type="ECO:0000256" key="1">
    <source>
        <dbReference type="SAM" id="MobiDB-lite"/>
    </source>
</evidence>
<organism evidence="2 3">
    <name type="scientific">Streptomyces spirodelae</name>
    <dbReference type="NCBI Taxonomy" id="2812904"/>
    <lineage>
        <taxon>Bacteria</taxon>
        <taxon>Bacillati</taxon>
        <taxon>Actinomycetota</taxon>
        <taxon>Actinomycetes</taxon>
        <taxon>Kitasatosporales</taxon>
        <taxon>Streptomycetaceae</taxon>
        <taxon>Streptomyces</taxon>
    </lineage>
</organism>
<accession>A0ABS3X0E1</accession>
<feature type="region of interest" description="Disordered" evidence="1">
    <location>
        <begin position="1"/>
        <end position="21"/>
    </location>
</feature>
<dbReference type="Proteomes" id="UP001518976">
    <property type="component" value="Unassembled WGS sequence"/>
</dbReference>
<dbReference type="EMBL" id="JAFFZN010000027">
    <property type="protein sequence ID" value="MBO8188837.1"/>
    <property type="molecule type" value="Genomic_DNA"/>
</dbReference>
<comment type="caution">
    <text evidence="2">The sequence shown here is derived from an EMBL/GenBank/DDBJ whole genome shotgun (WGS) entry which is preliminary data.</text>
</comment>
<protein>
    <submittedName>
        <fullName evidence="2">Uncharacterized protein</fullName>
    </submittedName>
</protein>
<proteinExistence type="predicted"/>
<gene>
    <name evidence="2" type="ORF">JW592_25700</name>
</gene>